<proteinExistence type="predicted"/>
<sequence>MSTQIRNLIKTIDIKELDSTDKEELLRFFMVTQDPGIRNHLALIFYDFRYNEAAPFIIQKINEPELYNCNGTLVFALSDMDVSQYYLDIVKILCEQEYEARWGAFDILKIHALNISDTTRYDALKLLEQYEEILLTTGADNANNSTLHFIEETRALLTKLKTHH</sequence>
<organism evidence="1 2">
    <name type="scientific">Mucilaginibacter limnophilus</name>
    <dbReference type="NCBI Taxonomy" id="1932778"/>
    <lineage>
        <taxon>Bacteria</taxon>
        <taxon>Pseudomonadati</taxon>
        <taxon>Bacteroidota</taxon>
        <taxon>Sphingobacteriia</taxon>
        <taxon>Sphingobacteriales</taxon>
        <taxon>Sphingobacteriaceae</taxon>
        <taxon>Mucilaginibacter</taxon>
    </lineage>
</organism>
<evidence type="ECO:0008006" key="3">
    <source>
        <dbReference type="Google" id="ProtNLM"/>
    </source>
</evidence>
<protein>
    <recommendedName>
        <fullName evidence="3">HEAT repeat domain-containing protein</fullName>
    </recommendedName>
</protein>
<dbReference type="EMBL" id="SACK01000007">
    <property type="protein sequence ID" value="RVT99875.1"/>
    <property type="molecule type" value="Genomic_DNA"/>
</dbReference>
<dbReference type="AlphaFoldDB" id="A0A3S2V0J4"/>
<reference evidence="1 2" key="1">
    <citation type="submission" date="2019-01" db="EMBL/GenBank/DDBJ databases">
        <authorList>
            <person name="Chen W.-M."/>
        </authorList>
    </citation>
    <scope>NUCLEOTIDE SEQUENCE [LARGE SCALE GENOMIC DNA]</scope>
    <source>
        <strain evidence="1 2">YBJ-36</strain>
    </source>
</reference>
<evidence type="ECO:0000313" key="1">
    <source>
        <dbReference type="EMBL" id="RVT99875.1"/>
    </source>
</evidence>
<keyword evidence="2" id="KW-1185">Reference proteome</keyword>
<comment type="caution">
    <text evidence="1">The sequence shown here is derived from an EMBL/GenBank/DDBJ whole genome shotgun (WGS) entry which is preliminary data.</text>
</comment>
<gene>
    <name evidence="1" type="ORF">EOD41_15655</name>
</gene>
<accession>A0A3S2V0J4</accession>
<dbReference type="OrthoDB" id="670450at2"/>
<name>A0A3S2V0J4_9SPHI</name>
<dbReference type="Proteomes" id="UP000282759">
    <property type="component" value="Unassembled WGS sequence"/>
</dbReference>
<evidence type="ECO:0000313" key="2">
    <source>
        <dbReference type="Proteomes" id="UP000282759"/>
    </source>
</evidence>
<dbReference type="RefSeq" id="WP_127706616.1">
    <property type="nucleotide sequence ID" value="NZ_SACK01000007.1"/>
</dbReference>